<dbReference type="EMBL" id="JAINDJ010000007">
    <property type="protein sequence ID" value="KAG9442001.1"/>
    <property type="molecule type" value="Genomic_DNA"/>
</dbReference>
<proteinExistence type="predicted"/>
<feature type="compositionally biased region" description="Basic and acidic residues" evidence="5">
    <location>
        <begin position="1"/>
        <end position="11"/>
    </location>
</feature>
<feature type="region of interest" description="Disordered" evidence="5">
    <location>
        <begin position="1"/>
        <end position="68"/>
    </location>
</feature>
<feature type="compositionally biased region" description="Basic and acidic residues" evidence="5">
    <location>
        <begin position="23"/>
        <end position="32"/>
    </location>
</feature>
<comment type="subcellular location">
    <subcellularLocation>
        <location evidence="1">Membrane</location>
        <topology evidence="1">Single-pass membrane protein</topology>
    </subcellularLocation>
</comment>
<dbReference type="PANTHER" id="PTHR31234:SF72">
    <property type="entry name" value="NDR1_HIN1-LIKE PROTEIN 6"/>
    <property type="match status" value="1"/>
</dbReference>
<dbReference type="InterPro" id="IPR044839">
    <property type="entry name" value="NDR1-like"/>
</dbReference>
<reference evidence="8 9" key="1">
    <citation type="submission" date="2021-07" db="EMBL/GenBank/DDBJ databases">
        <title>The Aristolochia fimbriata genome: insights into angiosperm evolution, floral development and chemical biosynthesis.</title>
        <authorList>
            <person name="Jiao Y."/>
        </authorList>
    </citation>
    <scope>NUCLEOTIDE SEQUENCE [LARGE SCALE GENOMIC DNA]</scope>
    <source>
        <strain evidence="8">IBCAS-2021</strain>
        <tissue evidence="8">Leaf</tissue>
    </source>
</reference>
<evidence type="ECO:0000256" key="4">
    <source>
        <dbReference type="ARBA" id="ARBA00023136"/>
    </source>
</evidence>
<evidence type="ECO:0000259" key="7">
    <source>
        <dbReference type="Pfam" id="PF03168"/>
    </source>
</evidence>
<evidence type="ECO:0000313" key="9">
    <source>
        <dbReference type="Proteomes" id="UP000825729"/>
    </source>
</evidence>
<dbReference type="Pfam" id="PF03168">
    <property type="entry name" value="LEA_2"/>
    <property type="match status" value="1"/>
</dbReference>
<evidence type="ECO:0000256" key="5">
    <source>
        <dbReference type="SAM" id="MobiDB-lite"/>
    </source>
</evidence>
<dbReference type="AlphaFoldDB" id="A0AAV7E294"/>
<organism evidence="8 9">
    <name type="scientific">Aristolochia fimbriata</name>
    <name type="common">White veined hardy Dutchman's pipe vine</name>
    <dbReference type="NCBI Taxonomy" id="158543"/>
    <lineage>
        <taxon>Eukaryota</taxon>
        <taxon>Viridiplantae</taxon>
        <taxon>Streptophyta</taxon>
        <taxon>Embryophyta</taxon>
        <taxon>Tracheophyta</taxon>
        <taxon>Spermatophyta</taxon>
        <taxon>Magnoliopsida</taxon>
        <taxon>Magnoliidae</taxon>
        <taxon>Piperales</taxon>
        <taxon>Aristolochiaceae</taxon>
        <taxon>Aristolochia</taxon>
    </lineage>
</organism>
<feature type="domain" description="Late embryogenesis abundant protein LEA-2 subgroup" evidence="7">
    <location>
        <begin position="133"/>
        <end position="234"/>
    </location>
</feature>
<dbReference type="GO" id="GO:0098542">
    <property type="term" value="P:defense response to other organism"/>
    <property type="evidence" value="ECO:0007669"/>
    <property type="project" value="InterPro"/>
</dbReference>
<evidence type="ECO:0000256" key="2">
    <source>
        <dbReference type="ARBA" id="ARBA00022692"/>
    </source>
</evidence>
<comment type="caution">
    <text evidence="8">The sequence shown here is derived from an EMBL/GenBank/DDBJ whole genome shotgun (WGS) entry which is preliminary data.</text>
</comment>
<dbReference type="InterPro" id="IPR004864">
    <property type="entry name" value="LEA_2"/>
</dbReference>
<evidence type="ECO:0000256" key="3">
    <source>
        <dbReference type="ARBA" id="ARBA00022989"/>
    </source>
</evidence>
<dbReference type="Proteomes" id="UP000825729">
    <property type="component" value="Unassembled WGS sequence"/>
</dbReference>
<name>A0AAV7E294_ARIFI</name>
<protein>
    <recommendedName>
        <fullName evidence="7">Late embryogenesis abundant protein LEA-2 subgroup domain-containing protein</fullName>
    </recommendedName>
</protein>
<keyword evidence="3 6" id="KW-1133">Transmembrane helix</keyword>
<sequence length="262" mass="29257">MADHLKIHPVDVEAPTAPLAPRDSFRSEKGDPAARSGEQSHPPPTPTPPQAPLRRTLPVSHSNPPKKRRSCCCRFFCWTLSIFLLLLLLIAATGGILYLVFRPKLPKYSVDRLRISDFQVNTNMSVSARFDVTVTARNPNKKIGIYYEKGSNLSVWYTDTNLCSGTLPKFYQGHRNTTVLGVALTGRTQIGSNLWTAIQQQQQTGRIPLEFKGNVPVRVKLGRLKLMKVRFLVSCSLVVDSLSANNLIRIRTSNCGFDKLKL</sequence>
<gene>
    <name evidence="8" type="ORF">H6P81_017855</name>
</gene>
<evidence type="ECO:0000256" key="6">
    <source>
        <dbReference type="SAM" id="Phobius"/>
    </source>
</evidence>
<dbReference type="PANTHER" id="PTHR31234">
    <property type="entry name" value="LATE EMBRYOGENESIS ABUNDANT (LEA) HYDROXYPROLINE-RICH GLYCOPROTEIN FAMILY"/>
    <property type="match status" value="1"/>
</dbReference>
<keyword evidence="4 6" id="KW-0472">Membrane</keyword>
<keyword evidence="2 6" id="KW-0812">Transmembrane</keyword>
<dbReference type="SUPFAM" id="SSF117070">
    <property type="entry name" value="LEA14-like"/>
    <property type="match status" value="1"/>
</dbReference>
<feature type="transmembrane region" description="Helical" evidence="6">
    <location>
        <begin position="75"/>
        <end position="101"/>
    </location>
</feature>
<evidence type="ECO:0000256" key="1">
    <source>
        <dbReference type="ARBA" id="ARBA00004167"/>
    </source>
</evidence>
<keyword evidence="9" id="KW-1185">Reference proteome</keyword>
<feature type="compositionally biased region" description="Pro residues" evidence="5">
    <location>
        <begin position="41"/>
        <end position="51"/>
    </location>
</feature>
<accession>A0AAV7E294</accession>
<evidence type="ECO:0000313" key="8">
    <source>
        <dbReference type="EMBL" id="KAG9442001.1"/>
    </source>
</evidence>
<dbReference type="GO" id="GO:0005886">
    <property type="term" value="C:plasma membrane"/>
    <property type="evidence" value="ECO:0007669"/>
    <property type="project" value="TreeGrafter"/>
</dbReference>